<evidence type="ECO:0000256" key="5">
    <source>
        <dbReference type="ARBA" id="ARBA00022840"/>
    </source>
</evidence>
<dbReference type="Proteomes" id="UP000197535">
    <property type="component" value="Unassembled WGS sequence"/>
</dbReference>
<keyword evidence="2" id="KW-0548">Nucleotidyltransferase</keyword>
<keyword evidence="4" id="KW-0547">Nucleotide-binding</keyword>
<accession>A0A254T6B4</accession>
<evidence type="ECO:0000256" key="4">
    <source>
        <dbReference type="ARBA" id="ARBA00022741"/>
    </source>
</evidence>
<gene>
    <name evidence="13" type="ORF">AYR66_01840</name>
</gene>
<evidence type="ECO:0000259" key="12">
    <source>
        <dbReference type="Pfam" id="PF21654"/>
    </source>
</evidence>
<reference evidence="13 14" key="1">
    <citation type="submission" date="2016-02" db="EMBL/GenBank/DDBJ databases">
        <authorList>
            <person name="Wen L."/>
            <person name="He K."/>
            <person name="Yang H."/>
        </authorList>
    </citation>
    <scope>NUCLEOTIDE SEQUENCE [LARGE SCALE GENOMIC DNA]</scope>
    <source>
        <strain evidence="13 14">TSA40</strain>
    </source>
</reference>
<dbReference type="GO" id="GO:0005524">
    <property type="term" value="F:ATP binding"/>
    <property type="evidence" value="ECO:0007669"/>
    <property type="project" value="UniProtKB-KW"/>
</dbReference>
<evidence type="ECO:0000256" key="1">
    <source>
        <dbReference type="ARBA" id="ARBA00022679"/>
    </source>
</evidence>
<comment type="catalytic activity">
    <reaction evidence="10">
        <text>GTP + ATP = 3',3'-cGAMP + 2 diphosphate</text>
        <dbReference type="Rhea" id="RHEA:35647"/>
        <dbReference type="ChEBI" id="CHEBI:30616"/>
        <dbReference type="ChEBI" id="CHEBI:33019"/>
        <dbReference type="ChEBI" id="CHEBI:37565"/>
        <dbReference type="ChEBI" id="CHEBI:71501"/>
    </reaction>
    <physiologicalReaction direction="left-to-right" evidence="10">
        <dbReference type="Rhea" id="RHEA:35648"/>
    </physiologicalReaction>
</comment>
<feature type="domain" description="Cyclic GMP-AMP synthase DncV-like nucleotidyltransferase" evidence="12">
    <location>
        <begin position="1"/>
        <end position="73"/>
    </location>
</feature>
<keyword evidence="7" id="KW-0546">Nucleotide metabolism</keyword>
<organism evidence="13 14">
    <name type="scientific">Noviherbaspirillum denitrificans</name>
    <dbReference type="NCBI Taxonomy" id="1968433"/>
    <lineage>
        <taxon>Bacteria</taxon>
        <taxon>Pseudomonadati</taxon>
        <taxon>Pseudomonadota</taxon>
        <taxon>Betaproteobacteria</taxon>
        <taxon>Burkholderiales</taxon>
        <taxon>Oxalobacteraceae</taxon>
        <taxon>Noviherbaspirillum</taxon>
    </lineage>
</organism>
<keyword evidence="8" id="KW-0051">Antiviral defense</keyword>
<name>A0A254T6B4_9BURK</name>
<dbReference type="EMBL" id="LSTO01000018">
    <property type="protein sequence ID" value="OWW18190.1"/>
    <property type="molecule type" value="Genomic_DNA"/>
</dbReference>
<dbReference type="InterPro" id="IPR048445">
    <property type="entry name" value="DncV-like_NTFase"/>
</dbReference>
<dbReference type="Pfam" id="PF18134">
    <property type="entry name" value="AGS_C"/>
    <property type="match status" value="1"/>
</dbReference>
<proteinExistence type="predicted"/>
<protein>
    <recommendedName>
        <fullName evidence="9">Cyclic GMP-AMP synthase</fullName>
    </recommendedName>
</protein>
<keyword evidence="14" id="KW-1185">Reference proteome</keyword>
<dbReference type="GO" id="GO:0046872">
    <property type="term" value="F:metal ion binding"/>
    <property type="evidence" value="ECO:0007669"/>
    <property type="project" value="UniProtKB-KW"/>
</dbReference>
<dbReference type="GO" id="GO:0016779">
    <property type="term" value="F:nucleotidyltransferase activity"/>
    <property type="evidence" value="ECO:0007669"/>
    <property type="project" value="UniProtKB-KW"/>
</dbReference>
<dbReference type="Pfam" id="PF21654">
    <property type="entry name" value="DncV-like_NTFase"/>
    <property type="match status" value="1"/>
</dbReference>
<evidence type="ECO:0000256" key="7">
    <source>
        <dbReference type="ARBA" id="ARBA00023080"/>
    </source>
</evidence>
<keyword evidence="3" id="KW-0479">Metal-binding</keyword>
<keyword evidence="1" id="KW-0808">Transferase</keyword>
<feature type="domain" description="Adenylyl/Guanylyl and SMODS C-terminal sensor" evidence="11">
    <location>
        <begin position="264"/>
        <end position="376"/>
    </location>
</feature>
<dbReference type="AlphaFoldDB" id="A0A254T6B4"/>
<evidence type="ECO:0000256" key="3">
    <source>
        <dbReference type="ARBA" id="ARBA00022723"/>
    </source>
</evidence>
<evidence type="ECO:0000256" key="10">
    <source>
        <dbReference type="ARBA" id="ARBA00048304"/>
    </source>
</evidence>
<evidence type="ECO:0000256" key="9">
    <source>
        <dbReference type="ARBA" id="ARBA00044145"/>
    </source>
</evidence>
<evidence type="ECO:0000259" key="11">
    <source>
        <dbReference type="Pfam" id="PF18134"/>
    </source>
</evidence>
<evidence type="ECO:0000256" key="6">
    <source>
        <dbReference type="ARBA" id="ARBA00022842"/>
    </source>
</evidence>
<evidence type="ECO:0000256" key="2">
    <source>
        <dbReference type="ARBA" id="ARBA00022695"/>
    </source>
</evidence>
<dbReference type="OrthoDB" id="2082416at2"/>
<keyword evidence="6" id="KW-0460">Magnesium</keyword>
<dbReference type="GO" id="GO:0009117">
    <property type="term" value="P:nucleotide metabolic process"/>
    <property type="evidence" value="ECO:0007669"/>
    <property type="project" value="UniProtKB-KW"/>
</dbReference>
<sequence length="380" mass="43280">MHTLNQAEEYDYDIDVAVIFKKDDLPEDAAEARTRIQDALRKKTNGFTKAPEARKNAVTIWYSEGYHIDFAVYRQRETFWDGTFLEHAGSDGWTKRNPEDVNEWFTKQVDNRSPKDQLLFPVAVEPKQLRRVVRLVKAFAKSRSGWSLPGGMILSALVCEVYKPHSKRDDIALYETLRALQARLTTQKSVFSPVNSSVELTNTPERAKEIERLSKNLDRLLSKLDILWSPECSKVQALAAWNHIFNHKFWSTSISEATAVRASQRDDLVLECGIAPREQGPVTSTYKSNSKALPKGLGLRFTIKSTSVPPPYQLKWTVQNEGDEATDANQLTWTKMTTSDSPEMWTSTTYKGNQTMKCELYKDGALRAWATHGVRIAGRW</sequence>
<dbReference type="GO" id="GO:0051607">
    <property type="term" value="P:defense response to virus"/>
    <property type="evidence" value="ECO:0007669"/>
    <property type="project" value="UniProtKB-KW"/>
</dbReference>
<keyword evidence="5" id="KW-0067">ATP-binding</keyword>
<evidence type="ECO:0000313" key="13">
    <source>
        <dbReference type="EMBL" id="OWW18190.1"/>
    </source>
</evidence>
<dbReference type="InterPro" id="IPR040511">
    <property type="entry name" value="AGS_C"/>
</dbReference>
<evidence type="ECO:0000256" key="8">
    <source>
        <dbReference type="ARBA" id="ARBA00023118"/>
    </source>
</evidence>
<evidence type="ECO:0000313" key="14">
    <source>
        <dbReference type="Proteomes" id="UP000197535"/>
    </source>
</evidence>
<comment type="caution">
    <text evidence="13">The sequence shown here is derived from an EMBL/GenBank/DDBJ whole genome shotgun (WGS) entry which is preliminary data.</text>
</comment>